<sequence length="201" mass="23803">MIVKEIEYSDKYNLCRLNISGEIFYISYDLFNDLKISKDDEIDFDTYKLILDENSYNRAKNYTLSRISYANKTTFEVRKILKDKGYDSDVIDRVIDFLVSYQLIDDSEFVRAYISDKSSINGWPKNKIKYKLKLKGIPDYMIEDNLDIIDDDVEYEKAMYFAKLKARDDFSFQNKNKVYRHLASKGFDYDIIGRVIGDLFS</sequence>
<comment type="caution">
    <text evidence="9">The sequence shown here is derived from an EMBL/GenBank/DDBJ whole genome shotgun (WGS) entry which is preliminary data.</text>
</comment>
<feature type="domain" description="RecX second three-helical" evidence="6">
    <location>
        <begin position="105"/>
        <end position="144"/>
    </location>
</feature>
<feature type="domain" description="RecX third three-helical" evidence="7">
    <location>
        <begin position="154"/>
        <end position="196"/>
    </location>
</feature>
<dbReference type="EMBL" id="AEXM01000017">
    <property type="protein sequence ID" value="EGC82115.1"/>
    <property type="molecule type" value="Genomic_DNA"/>
</dbReference>
<reference evidence="9 10" key="1">
    <citation type="submission" date="2011-01" db="EMBL/GenBank/DDBJ databases">
        <authorList>
            <person name="Durkin A.S."/>
            <person name="Madupu R."/>
            <person name="Torralba M."/>
            <person name="Gillis M."/>
            <person name="Methe B."/>
            <person name="Sutton G."/>
            <person name="Nelson K.E."/>
        </authorList>
    </citation>
    <scope>NUCLEOTIDE SEQUENCE [LARGE SCALE GENOMIC DNA]</scope>
    <source>
        <strain evidence="9 10">ACS-065-V-Col13</strain>
    </source>
</reference>
<name>F0GVN6_9FIRM</name>
<comment type="similarity">
    <text evidence="2 5">Belongs to the RecX family.</text>
</comment>
<dbReference type="InterPro" id="IPR053924">
    <property type="entry name" value="RecX_HTH_2nd"/>
</dbReference>
<accession>F0GVN6</accession>
<dbReference type="Pfam" id="PF21981">
    <property type="entry name" value="RecX_HTH3"/>
    <property type="match status" value="1"/>
</dbReference>
<keyword evidence="4 5" id="KW-0963">Cytoplasm</keyword>
<evidence type="ECO:0000259" key="8">
    <source>
        <dbReference type="Pfam" id="PF21982"/>
    </source>
</evidence>
<dbReference type="AlphaFoldDB" id="F0GVN6"/>
<comment type="subcellular location">
    <subcellularLocation>
        <location evidence="1 5">Cytoplasm</location>
    </subcellularLocation>
</comment>
<evidence type="ECO:0000259" key="7">
    <source>
        <dbReference type="Pfam" id="PF21981"/>
    </source>
</evidence>
<evidence type="ECO:0000313" key="9">
    <source>
        <dbReference type="EMBL" id="EGC82115.1"/>
    </source>
</evidence>
<evidence type="ECO:0000313" key="10">
    <source>
        <dbReference type="Proteomes" id="UP000005286"/>
    </source>
</evidence>
<dbReference type="InterPro" id="IPR003783">
    <property type="entry name" value="Regulatory_RecX"/>
</dbReference>
<dbReference type="GO" id="GO:0006282">
    <property type="term" value="P:regulation of DNA repair"/>
    <property type="evidence" value="ECO:0007669"/>
    <property type="project" value="UniProtKB-UniRule"/>
</dbReference>
<dbReference type="InterPro" id="IPR036388">
    <property type="entry name" value="WH-like_DNA-bd_sf"/>
</dbReference>
<gene>
    <name evidence="5 9" type="primary">recX</name>
    <name evidence="9" type="ORF">HMPREF9290_1094</name>
</gene>
<dbReference type="HAMAP" id="MF_01114">
    <property type="entry name" value="RecX"/>
    <property type="match status" value="1"/>
</dbReference>
<dbReference type="STRING" id="879305.HMPREF9290_1094"/>
<comment type="function">
    <text evidence="5">Modulates RecA activity.</text>
</comment>
<evidence type="ECO:0000256" key="5">
    <source>
        <dbReference type="HAMAP-Rule" id="MF_01114"/>
    </source>
</evidence>
<dbReference type="Pfam" id="PF02631">
    <property type="entry name" value="RecX_HTH2"/>
    <property type="match status" value="1"/>
</dbReference>
<evidence type="ECO:0000259" key="6">
    <source>
        <dbReference type="Pfam" id="PF02631"/>
    </source>
</evidence>
<evidence type="ECO:0000256" key="2">
    <source>
        <dbReference type="ARBA" id="ARBA00009695"/>
    </source>
</evidence>
<keyword evidence="10" id="KW-1185">Reference proteome</keyword>
<dbReference type="InterPro" id="IPR053925">
    <property type="entry name" value="RecX_HTH_3rd"/>
</dbReference>
<dbReference type="Gene3D" id="1.10.10.10">
    <property type="entry name" value="Winged helix-like DNA-binding domain superfamily/Winged helix DNA-binding domain"/>
    <property type="match status" value="3"/>
</dbReference>
<dbReference type="Pfam" id="PF21982">
    <property type="entry name" value="RecX_HTH1"/>
    <property type="match status" value="1"/>
</dbReference>
<dbReference type="GO" id="GO:0005737">
    <property type="term" value="C:cytoplasm"/>
    <property type="evidence" value="ECO:0007669"/>
    <property type="project" value="UniProtKB-SubCell"/>
</dbReference>
<dbReference type="PANTHER" id="PTHR33602:SF1">
    <property type="entry name" value="REGULATORY PROTEIN RECX FAMILY PROTEIN"/>
    <property type="match status" value="1"/>
</dbReference>
<dbReference type="RefSeq" id="WP_004834829.1">
    <property type="nucleotide sequence ID" value="NZ_AEXM01000017.1"/>
</dbReference>
<dbReference type="PATRIC" id="fig|879305.3.peg.868"/>
<feature type="domain" description="RecX first three-helical" evidence="8">
    <location>
        <begin position="59"/>
        <end position="98"/>
    </location>
</feature>
<dbReference type="Proteomes" id="UP000005286">
    <property type="component" value="Unassembled WGS sequence"/>
</dbReference>
<evidence type="ECO:0000256" key="1">
    <source>
        <dbReference type="ARBA" id="ARBA00004496"/>
    </source>
</evidence>
<evidence type="ECO:0000256" key="4">
    <source>
        <dbReference type="ARBA" id="ARBA00022490"/>
    </source>
</evidence>
<protein>
    <recommendedName>
        <fullName evidence="3 5">Regulatory protein RecX</fullName>
    </recommendedName>
</protein>
<evidence type="ECO:0000256" key="3">
    <source>
        <dbReference type="ARBA" id="ARBA00018111"/>
    </source>
</evidence>
<organism evidence="9 10">
    <name type="scientific">Anaerococcus prevotii ACS-065-V-Col13</name>
    <dbReference type="NCBI Taxonomy" id="879305"/>
    <lineage>
        <taxon>Bacteria</taxon>
        <taxon>Bacillati</taxon>
        <taxon>Bacillota</taxon>
        <taxon>Tissierellia</taxon>
        <taxon>Tissierellales</taxon>
        <taxon>Peptoniphilaceae</taxon>
        <taxon>Anaerococcus</taxon>
    </lineage>
</organism>
<proteinExistence type="inferred from homology"/>
<dbReference type="InterPro" id="IPR053926">
    <property type="entry name" value="RecX_HTH_1st"/>
</dbReference>
<dbReference type="eggNOG" id="COG2137">
    <property type="taxonomic scope" value="Bacteria"/>
</dbReference>
<dbReference type="PANTHER" id="PTHR33602">
    <property type="entry name" value="REGULATORY PROTEIN RECX FAMILY PROTEIN"/>
    <property type="match status" value="1"/>
</dbReference>